<feature type="domain" description="PAS" evidence="2">
    <location>
        <begin position="217"/>
        <end position="287"/>
    </location>
</feature>
<dbReference type="Gene3D" id="3.20.20.450">
    <property type="entry name" value="EAL domain"/>
    <property type="match status" value="1"/>
</dbReference>
<dbReference type="PANTHER" id="PTHR44757">
    <property type="entry name" value="DIGUANYLATE CYCLASE DGCP"/>
    <property type="match status" value="1"/>
</dbReference>
<dbReference type="InterPro" id="IPR013656">
    <property type="entry name" value="PAS_4"/>
</dbReference>
<dbReference type="SMART" id="SM00091">
    <property type="entry name" value="PAS"/>
    <property type="match status" value="1"/>
</dbReference>
<dbReference type="FunFam" id="3.30.70.270:FF:000001">
    <property type="entry name" value="Diguanylate cyclase domain protein"/>
    <property type="match status" value="1"/>
</dbReference>
<evidence type="ECO:0000313" key="7">
    <source>
        <dbReference type="Proteomes" id="UP000326944"/>
    </source>
</evidence>
<dbReference type="Gene3D" id="3.30.450.20">
    <property type="entry name" value="PAS domain"/>
    <property type="match status" value="1"/>
</dbReference>
<dbReference type="Pfam" id="PF08448">
    <property type="entry name" value="PAS_4"/>
    <property type="match status" value="1"/>
</dbReference>
<evidence type="ECO:0000259" key="3">
    <source>
        <dbReference type="PROSITE" id="PS50113"/>
    </source>
</evidence>
<evidence type="ECO:0000256" key="1">
    <source>
        <dbReference type="SAM" id="Phobius"/>
    </source>
</evidence>
<keyword evidence="1" id="KW-0472">Membrane</keyword>
<dbReference type="SMART" id="SM00086">
    <property type="entry name" value="PAC"/>
    <property type="match status" value="1"/>
</dbReference>
<keyword evidence="1" id="KW-1133">Transmembrane helix</keyword>
<dbReference type="SMART" id="SM00267">
    <property type="entry name" value="GGDEF"/>
    <property type="match status" value="1"/>
</dbReference>
<evidence type="ECO:0000259" key="2">
    <source>
        <dbReference type="PROSITE" id="PS50112"/>
    </source>
</evidence>
<name>A0A5P8NY00_9BACT</name>
<dbReference type="SUPFAM" id="SSF141868">
    <property type="entry name" value="EAL domain-like"/>
    <property type="match status" value="1"/>
</dbReference>
<dbReference type="Proteomes" id="UP000326944">
    <property type="component" value="Chromosome"/>
</dbReference>
<feature type="domain" description="GGDEF" evidence="5">
    <location>
        <begin position="375"/>
        <end position="513"/>
    </location>
</feature>
<feature type="domain" description="EAL" evidence="4">
    <location>
        <begin position="522"/>
        <end position="766"/>
    </location>
</feature>
<dbReference type="InterPro" id="IPR000700">
    <property type="entry name" value="PAS-assoc_C"/>
</dbReference>
<dbReference type="InterPro" id="IPR035919">
    <property type="entry name" value="EAL_sf"/>
</dbReference>
<sequence length="766" mass="89038">MRTKNASFLVLFLKVMIPVCIVIFSFSFFLLQKATAEKKETIYESTLMLSHMISNVAKFDREFSLEDAFERDAQQATLYQIKQTFEKFNNIQKSQFEYYIAEKSDKKIKFIACSTDNKPNEIILNKYNVKTPIIEVFSGKNSVDILYNHEHKKVFAAYIKIPESNWALVVEESYSEHIKPFKESAVYMSVIILFILSIIYFILKYYEQKNMQLINETEHRYKNLLESTHNWIWEVDTEGKYTYVSKQVEEILGYKAQEIIGKSPFDLMPKDEALRIKRAFKKIIENEQEIINIENINIHKNGHEVVLLTNGTPFFNATGQLLGYRGVDRDITDEKNKQKEIEHLAYYDLLTGLANRKTISIRIDEEISYTQRNEIVSALIYMDLDGFKFINDSLGHNHGDKVLQIVAQRLKECIRKFDVASRVGGDEFIVLVRGKDKDYKKCQIVLKGLIHRIINAVNMPIDIENGVNHIGVSIGVAFIPKDGDNANDIIKRADSAMYKAKQMGKNRAVFYDKYLQEEADKHIEIKNELVNAFNNDEFVIYYQSQHDVDTAEVRGYEALIRWKHNTKGILMPYEFMPYVEKFGLSLELDKYVCEKIYEHFYKLRQDDSINISINISATSFEDPEFIAYVEEKVKNNDVRTNQVTLEITEDTLIKNLDASFINRIRALGFRVSIDDFGTGYSSLSYLTKIDFDEIKLDMTFIHAIQNSKKDEEICKLILHMCNELGANVVAEGIETREQLEFVKKEGATIIQGYFYSKPLPYEEIFS</sequence>
<dbReference type="OrthoDB" id="5333838at2"/>
<dbReference type="InterPro" id="IPR000014">
    <property type="entry name" value="PAS"/>
</dbReference>
<dbReference type="EMBL" id="CP043617">
    <property type="protein sequence ID" value="QFR48315.1"/>
    <property type="molecule type" value="Genomic_DNA"/>
</dbReference>
<dbReference type="PROSITE" id="PS50883">
    <property type="entry name" value="EAL"/>
    <property type="match status" value="1"/>
</dbReference>
<feature type="transmembrane region" description="Helical" evidence="1">
    <location>
        <begin position="6"/>
        <end position="31"/>
    </location>
</feature>
<keyword evidence="7" id="KW-1185">Reference proteome</keyword>
<dbReference type="CDD" id="cd01949">
    <property type="entry name" value="GGDEF"/>
    <property type="match status" value="1"/>
</dbReference>
<dbReference type="Gene3D" id="3.30.70.270">
    <property type="match status" value="1"/>
</dbReference>
<accession>A0A5P8NY00</accession>
<gene>
    <name evidence="6" type="ORF">FJR48_00675</name>
</gene>
<dbReference type="CDD" id="cd00130">
    <property type="entry name" value="PAS"/>
    <property type="match status" value="1"/>
</dbReference>
<evidence type="ECO:0000259" key="4">
    <source>
        <dbReference type="PROSITE" id="PS50883"/>
    </source>
</evidence>
<dbReference type="PROSITE" id="PS50112">
    <property type="entry name" value="PAS"/>
    <property type="match status" value="1"/>
</dbReference>
<dbReference type="InterPro" id="IPR000160">
    <property type="entry name" value="GGDEF_dom"/>
</dbReference>
<dbReference type="InterPro" id="IPR052155">
    <property type="entry name" value="Biofilm_reg_signaling"/>
</dbReference>
<dbReference type="SUPFAM" id="SSF55785">
    <property type="entry name" value="PYP-like sensor domain (PAS domain)"/>
    <property type="match status" value="1"/>
</dbReference>
<feature type="domain" description="PAC" evidence="3">
    <location>
        <begin position="291"/>
        <end position="343"/>
    </location>
</feature>
<dbReference type="Pfam" id="PF00563">
    <property type="entry name" value="EAL"/>
    <property type="match status" value="1"/>
</dbReference>
<dbReference type="InterPro" id="IPR043128">
    <property type="entry name" value="Rev_trsase/Diguanyl_cyclase"/>
</dbReference>
<dbReference type="CDD" id="cd01948">
    <property type="entry name" value="EAL"/>
    <property type="match status" value="1"/>
</dbReference>
<dbReference type="SMART" id="SM00052">
    <property type="entry name" value="EAL"/>
    <property type="match status" value="1"/>
</dbReference>
<dbReference type="InterPro" id="IPR029787">
    <property type="entry name" value="Nucleotide_cyclase"/>
</dbReference>
<dbReference type="GO" id="GO:0003824">
    <property type="term" value="F:catalytic activity"/>
    <property type="evidence" value="ECO:0007669"/>
    <property type="project" value="UniProtKB-ARBA"/>
</dbReference>
<evidence type="ECO:0000259" key="5">
    <source>
        <dbReference type="PROSITE" id="PS50887"/>
    </source>
</evidence>
<dbReference type="NCBIfam" id="TIGR00254">
    <property type="entry name" value="GGDEF"/>
    <property type="match status" value="1"/>
</dbReference>
<dbReference type="KEGG" id="sulg:FJR48_00675"/>
<dbReference type="PANTHER" id="PTHR44757:SF2">
    <property type="entry name" value="BIOFILM ARCHITECTURE MAINTENANCE PROTEIN MBAA"/>
    <property type="match status" value="1"/>
</dbReference>
<dbReference type="RefSeq" id="WP_152306258.1">
    <property type="nucleotide sequence ID" value="NZ_CP043617.1"/>
</dbReference>
<feature type="transmembrane region" description="Helical" evidence="1">
    <location>
        <begin position="185"/>
        <end position="203"/>
    </location>
</feature>
<organism evidence="6 7">
    <name type="scientific">Sulfurimonas lithotrophica</name>
    <dbReference type="NCBI Taxonomy" id="2590022"/>
    <lineage>
        <taxon>Bacteria</taxon>
        <taxon>Pseudomonadati</taxon>
        <taxon>Campylobacterota</taxon>
        <taxon>Epsilonproteobacteria</taxon>
        <taxon>Campylobacterales</taxon>
        <taxon>Sulfurimonadaceae</taxon>
        <taxon>Sulfurimonas</taxon>
    </lineage>
</organism>
<evidence type="ECO:0000313" key="6">
    <source>
        <dbReference type="EMBL" id="QFR48315.1"/>
    </source>
</evidence>
<proteinExistence type="predicted"/>
<keyword evidence="1" id="KW-0812">Transmembrane</keyword>
<dbReference type="SUPFAM" id="SSF55073">
    <property type="entry name" value="Nucleotide cyclase"/>
    <property type="match status" value="1"/>
</dbReference>
<dbReference type="InterPro" id="IPR035965">
    <property type="entry name" value="PAS-like_dom_sf"/>
</dbReference>
<protein>
    <submittedName>
        <fullName evidence="6">EAL domain-containing protein</fullName>
    </submittedName>
</protein>
<dbReference type="PROSITE" id="PS50887">
    <property type="entry name" value="GGDEF"/>
    <property type="match status" value="1"/>
</dbReference>
<dbReference type="NCBIfam" id="TIGR00229">
    <property type="entry name" value="sensory_box"/>
    <property type="match status" value="1"/>
</dbReference>
<dbReference type="InterPro" id="IPR001610">
    <property type="entry name" value="PAC"/>
</dbReference>
<reference evidence="6 7" key="1">
    <citation type="submission" date="2019-09" db="EMBL/GenBank/DDBJ databases">
        <title>Sulfurimonas gotlandica sp. nov., a chemoautotrophic and psychrotolerant epsilonproteobacterium isolated from a pelagic redoxcline, and an emended description of the genus Sulfurimonas.</title>
        <authorList>
            <person name="Wang S."/>
            <person name="Jiang L."/>
            <person name="Shao S."/>
        </authorList>
    </citation>
    <scope>NUCLEOTIDE SEQUENCE [LARGE SCALE GENOMIC DNA]</scope>
    <source>
        <strain evidence="6 7">GYSZ_1</strain>
    </source>
</reference>
<dbReference type="PROSITE" id="PS50113">
    <property type="entry name" value="PAC"/>
    <property type="match status" value="1"/>
</dbReference>
<dbReference type="InterPro" id="IPR001633">
    <property type="entry name" value="EAL_dom"/>
</dbReference>
<dbReference type="AlphaFoldDB" id="A0A5P8NY00"/>
<dbReference type="Pfam" id="PF00990">
    <property type="entry name" value="GGDEF"/>
    <property type="match status" value="1"/>
</dbReference>